<dbReference type="GO" id="GO:0016787">
    <property type="term" value="F:hydrolase activity"/>
    <property type="evidence" value="ECO:0007669"/>
    <property type="project" value="UniProtKB-KW"/>
</dbReference>
<dbReference type="SMART" id="SM00490">
    <property type="entry name" value="HELICc"/>
    <property type="match status" value="1"/>
</dbReference>
<evidence type="ECO:0000256" key="7">
    <source>
        <dbReference type="RuleBase" id="RU000492"/>
    </source>
</evidence>
<dbReference type="PROSITE" id="PS51194">
    <property type="entry name" value="HELICASE_CTER"/>
    <property type="match status" value="1"/>
</dbReference>
<dbReference type="PANTHER" id="PTHR47959:SF1">
    <property type="entry name" value="ATP-DEPENDENT RNA HELICASE DBPA"/>
    <property type="match status" value="1"/>
</dbReference>
<keyword evidence="3 7" id="KW-0347">Helicase</keyword>
<evidence type="ECO:0000256" key="1">
    <source>
        <dbReference type="ARBA" id="ARBA00022741"/>
    </source>
</evidence>
<keyword evidence="4 7" id="KW-0067">ATP-binding</keyword>
<dbReference type="Gene3D" id="3.40.50.300">
    <property type="entry name" value="P-loop containing nucleotide triphosphate hydrolases"/>
    <property type="match status" value="2"/>
</dbReference>
<name>A0A1Z3NCA9_BDEBC</name>
<dbReference type="PROSITE" id="PS51195">
    <property type="entry name" value="Q_MOTIF"/>
    <property type="match status" value="1"/>
</dbReference>
<comment type="similarity">
    <text evidence="5 7">Belongs to the DEAD box helicase family.</text>
</comment>
<feature type="domain" description="Helicase ATP-binding" evidence="9">
    <location>
        <begin position="64"/>
        <end position="233"/>
    </location>
</feature>
<dbReference type="OrthoDB" id="5291130at2"/>
<dbReference type="InterPro" id="IPR044742">
    <property type="entry name" value="DEAD/DEAH_RhlB"/>
</dbReference>
<evidence type="ECO:0000256" key="3">
    <source>
        <dbReference type="ARBA" id="ARBA00022806"/>
    </source>
</evidence>
<dbReference type="GO" id="GO:0003676">
    <property type="term" value="F:nucleic acid binding"/>
    <property type="evidence" value="ECO:0007669"/>
    <property type="project" value="InterPro"/>
</dbReference>
<dbReference type="InterPro" id="IPR000629">
    <property type="entry name" value="RNA-helicase_DEAD-box_CS"/>
</dbReference>
<dbReference type="InterPro" id="IPR050079">
    <property type="entry name" value="DEAD_box_RNA_helicase"/>
</dbReference>
<proteinExistence type="inferred from homology"/>
<dbReference type="GO" id="GO:0005829">
    <property type="term" value="C:cytosol"/>
    <property type="evidence" value="ECO:0007669"/>
    <property type="project" value="TreeGrafter"/>
</dbReference>
<feature type="region of interest" description="Disordered" evidence="8">
    <location>
        <begin position="408"/>
        <end position="473"/>
    </location>
</feature>
<evidence type="ECO:0000256" key="8">
    <source>
        <dbReference type="SAM" id="MobiDB-lite"/>
    </source>
</evidence>
<dbReference type="SMART" id="SM00487">
    <property type="entry name" value="DEXDc"/>
    <property type="match status" value="1"/>
</dbReference>
<sequence>MGEGLKPLFFVSFQRVVVHLRPMKLHNSPVRAKTFQEMNLAPVLLPALTKMKISKPTPVQSQAIPASLDGSDIIAIAQTGSGKTLAFALSLLTTLQKKPQARGLILVPSREMAQQIYKVFLELCAEMPVSVCLAIGGTTGSKQANQLKKNPRLIIATPGRMNDHLSGNKLLLQNVEVIVLDEADRMLDMGFAPQLRTIQSTLRGPRQTMMFSASFGSNVESIAQLFMKPDVVMVRSEKAEAPVESLKQKVLFLDRSMKNDRLLDELNATRGGVIVFTGNQENCEAVGNYLKEYGFSTDLIHGGLSQGQRNRVVRGFREGEIRIVVATDLLARGLDVPHVDHVVNFDLPFQSEDFLHRIGRTARAGRGGEAITFVTPSDTRMYAKIKGYLQGAQEIKVDPTFAFIDRSKKFDKNKPAKGNEPPRRNAPGKPQAAKSATPVGKPKSKGGKINPFAGKTVAPQKSGPKKSGFAKRK</sequence>
<dbReference type="CDD" id="cd00268">
    <property type="entry name" value="DEADc"/>
    <property type="match status" value="1"/>
</dbReference>
<evidence type="ECO:0000256" key="4">
    <source>
        <dbReference type="ARBA" id="ARBA00022840"/>
    </source>
</evidence>
<dbReference type="InterPro" id="IPR014014">
    <property type="entry name" value="RNA_helicase_DEAD_Q_motif"/>
</dbReference>
<dbReference type="Pfam" id="PF00270">
    <property type="entry name" value="DEAD"/>
    <property type="match status" value="1"/>
</dbReference>
<dbReference type="CDD" id="cd18787">
    <property type="entry name" value="SF2_C_DEAD"/>
    <property type="match status" value="1"/>
</dbReference>
<protein>
    <submittedName>
        <fullName evidence="12">ATP-dependent RNA helicase</fullName>
    </submittedName>
</protein>
<dbReference type="GO" id="GO:0003724">
    <property type="term" value="F:RNA helicase activity"/>
    <property type="evidence" value="ECO:0007669"/>
    <property type="project" value="InterPro"/>
</dbReference>
<evidence type="ECO:0000256" key="6">
    <source>
        <dbReference type="PROSITE-ProRule" id="PRU00552"/>
    </source>
</evidence>
<dbReference type="AlphaFoldDB" id="A0A1Z3NCA9"/>
<dbReference type="Proteomes" id="UP000197003">
    <property type="component" value="Chromosome"/>
</dbReference>
<dbReference type="InterPro" id="IPR011545">
    <property type="entry name" value="DEAD/DEAH_box_helicase_dom"/>
</dbReference>
<dbReference type="GO" id="GO:0005524">
    <property type="term" value="F:ATP binding"/>
    <property type="evidence" value="ECO:0007669"/>
    <property type="project" value="UniProtKB-KW"/>
</dbReference>
<organism evidence="12 13">
    <name type="scientific">Bdellovibrio bacteriovorus</name>
    <dbReference type="NCBI Taxonomy" id="959"/>
    <lineage>
        <taxon>Bacteria</taxon>
        <taxon>Pseudomonadati</taxon>
        <taxon>Bdellovibrionota</taxon>
        <taxon>Bdellovibrionia</taxon>
        <taxon>Bdellovibrionales</taxon>
        <taxon>Pseudobdellovibrionaceae</taxon>
        <taxon>Bdellovibrio</taxon>
    </lineage>
</organism>
<dbReference type="PROSITE" id="PS51192">
    <property type="entry name" value="HELICASE_ATP_BIND_1"/>
    <property type="match status" value="1"/>
</dbReference>
<evidence type="ECO:0000259" key="9">
    <source>
        <dbReference type="PROSITE" id="PS51192"/>
    </source>
</evidence>
<evidence type="ECO:0000313" key="13">
    <source>
        <dbReference type="Proteomes" id="UP000197003"/>
    </source>
</evidence>
<accession>A0A1Z3NCA9</accession>
<evidence type="ECO:0000313" key="12">
    <source>
        <dbReference type="EMBL" id="ASD65098.1"/>
    </source>
</evidence>
<evidence type="ECO:0000259" key="11">
    <source>
        <dbReference type="PROSITE" id="PS51195"/>
    </source>
</evidence>
<dbReference type="SUPFAM" id="SSF52540">
    <property type="entry name" value="P-loop containing nucleoside triphosphate hydrolases"/>
    <property type="match status" value="1"/>
</dbReference>
<dbReference type="PROSITE" id="PS00039">
    <property type="entry name" value="DEAD_ATP_HELICASE"/>
    <property type="match status" value="1"/>
</dbReference>
<dbReference type="InterPro" id="IPR027417">
    <property type="entry name" value="P-loop_NTPase"/>
</dbReference>
<evidence type="ECO:0000259" key="10">
    <source>
        <dbReference type="PROSITE" id="PS51194"/>
    </source>
</evidence>
<dbReference type="Pfam" id="PF00271">
    <property type="entry name" value="Helicase_C"/>
    <property type="match status" value="1"/>
</dbReference>
<feature type="domain" description="Helicase C-terminal" evidence="10">
    <location>
        <begin position="261"/>
        <end position="404"/>
    </location>
</feature>
<reference evidence="12 13" key="1">
    <citation type="submission" date="2017-04" db="EMBL/GenBank/DDBJ databases">
        <title>Whole genome sequence of Bdellovibrio bacteriovorus strain SSB218315.</title>
        <authorList>
            <person name="Oyedara O."/>
            <person name="Rodriguez-Perez M.A."/>
        </authorList>
    </citation>
    <scope>NUCLEOTIDE SEQUENCE [LARGE SCALE GENOMIC DNA]</scope>
    <source>
        <strain evidence="12 13">SSB218315</strain>
    </source>
</reference>
<dbReference type="PANTHER" id="PTHR47959">
    <property type="entry name" value="ATP-DEPENDENT RNA HELICASE RHLE-RELATED"/>
    <property type="match status" value="1"/>
</dbReference>
<keyword evidence="2 7" id="KW-0378">Hydrolase</keyword>
<evidence type="ECO:0000256" key="2">
    <source>
        <dbReference type="ARBA" id="ARBA00022801"/>
    </source>
</evidence>
<dbReference type="InterPro" id="IPR001650">
    <property type="entry name" value="Helicase_C-like"/>
</dbReference>
<dbReference type="EMBL" id="CP020946">
    <property type="protein sequence ID" value="ASD65098.1"/>
    <property type="molecule type" value="Genomic_DNA"/>
</dbReference>
<feature type="short sequence motif" description="Q motif" evidence="6">
    <location>
        <begin position="33"/>
        <end position="61"/>
    </location>
</feature>
<evidence type="ECO:0000256" key="5">
    <source>
        <dbReference type="ARBA" id="ARBA00038437"/>
    </source>
</evidence>
<keyword evidence="1 7" id="KW-0547">Nucleotide-binding</keyword>
<feature type="domain" description="DEAD-box RNA helicase Q" evidence="11">
    <location>
        <begin position="33"/>
        <end position="61"/>
    </location>
</feature>
<gene>
    <name evidence="12" type="ORF">B9G79_16745</name>
</gene>
<dbReference type="InterPro" id="IPR014001">
    <property type="entry name" value="Helicase_ATP-bd"/>
</dbReference>